<dbReference type="EMBL" id="AMCI01000410">
    <property type="protein sequence ID" value="EJX09349.1"/>
    <property type="molecule type" value="Genomic_DNA"/>
</dbReference>
<gene>
    <name evidence="1" type="ORF">EVA_02540</name>
</gene>
<comment type="caution">
    <text evidence="1">The sequence shown here is derived from an EMBL/GenBank/DDBJ whole genome shotgun (WGS) entry which is preliminary data.</text>
</comment>
<dbReference type="AlphaFoldDB" id="J9GNU9"/>
<name>J9GNU9_9ZZZZ</name>
<proteinExistence type="predicted"/>
<reference evidence="1" key="1">
    <citation type="journal article" date="2012" name="PLoS ONE">
        <title>Gene sets for utilization of primary and secondary nutrition supplies in the distal gut of endangered iberian lynx.</title>
        <authorList>
            <person name="Alcaide M."/>
            <person name="Messina E."/>
            <person name="Richter M."/>
            <person name="Bargiela R."/>
            <person name="Peplies J."/>
            <person name="Huws S.A."/>
            <person name="Newbold C.J."/>
            <person name="Golyshin P.N."/>
            <person name="Simon M.A."/>
            <person name="Lopez G."/>
            <person name="Yakimov M.M."/>
            <person name="Ferrer M."/>
        </authorList>
    </citation>
    <scope>NUCLEOTIDE SEQUENCE</scope>
</reference>
<evidence type="ECO:0000313" key="1">
    <source>
        <dbReference type="EMBL" id="EJX09349.1"/>
    </source>
</evidence>
<organism evidence="1">
    <name type="scientific">gut metagenome</name>
    <dbReference type="NCBI Taxonomy" id="749906"/>
    <lineage>
        <taxon>unclassified sequences</taxon>
        <taxon>metagenomes</taxon>
        <taxon>organismal metagenomes</taxon>
    </lineage>
</organism>
<accession>J9GNU9</accession>
<protein>
    <submittedName>
        <fullName evidence="1">Uncharacterized protein</fullName>
    </submittedName>
</protein>
<sequence length="56" mass="6344">MIIRYFKQTVALLRQNKLFGTDKAKGRSFKMNDTEYTVTGVVRDASSLTPVSFAEI</sequence>